<evidence type="ECO:0000313" key="2">
    <source>
        <dbReference type="EnsemblMetazoa" id="XP_020903456.2"/>
    </source>
</evidence>
<evidence type="ECO:0000256" key="1">
    <source>
        <dbReference type="ARBA" id="ARBA00009884"/>
    </source>
</evidence>
<dbReference type="AlphaFoldDB" id="A0A913XF22"/>
<dbReference type="InterPro" id="IPR001619">
    <property type="entry name" value="Sec1-like"/>
</dbReference>
<reference evidence="2" key="1">
    <citation type="submission" date="2022-11" db="UniProtKB">
        <authorList>
            <consortium name="EnsemblMetazoa"/>
        </authorList>
    </citation>
    <scope>IDENTIFICATION</scope>
</reference>
<keyword evidence="3" id="KW-1185">Reference proteome</keyword>
<dbReference type="Pfam" id="PF00995">
    <property type="entry name" value="Sec1"/>
    <property type="match status" value="1"/>
</dbReference>
<comment type="similarity">
    <text evidence="1">Belongs to the STXBP/unc-18/SEC1 family.</text>
</comment>
<protein>
    <submittedName>
        <fullName evidence="2">Uncharacterized protein</fullName>
    </submittedName>
</protein>
<dbReference type="Gene3D" id="1.25.40.60">
    <property type="match status" value="1"/>
</dbReference>
<evidence type="ECO:0000313" key="3">
    <source>
        <dbReference type="Proteomes" id="UP000887567"/>
    </source>
</evidence>
<dbReference type="InterPro" id="IPR036045">
    <property type="entry name" value="Sec1-like_sf"/>
</dbReference>
<name>A0A913XF22_EXADI</name>
<sequence length="82" mass="9408">MKHYQETADKLCGVEQDLATGLDNNHEKIKDPMRNIVPLLLDKNVSIHDKIRIILLYILFKNGISEENLTKLCQHAQIPQAD</sequence>
<organism evidence="2 3">
    <name type="scientific">Exaiptasia diaphana</name>
    <name type="common">Tropical sea anemone</name>
    <name type="synonym">Aiptasia pulchella</name>
    <dbReference type="NCBI Taxonomy" id="2652724"/>
    <lineage>
        <taxon>Eukaryota</taxon>
        <taxon>Metazoa</taxon>
        <taxon>Cnidaria</taxon>
        <taxon>Anthozoa</taxon>
        <taxon>Hexacorallia</taxon>
        <taxon>Actiniaria</taxon>
        <taxon>Aiptasiidae</taxon>
        <taxon>Exaiptasia</taxon>
    </lineage>
</organism>
<accession>A0A913XF22</accession>
<dbReference type="OrthoDB" id="2228at2759"/>
<dbReference type="SUPFAM" id="SSF56815">
    <property type="entry name" value="Sec1/munc18-like (SM) proteins"/>
    <property type="match status" value="1"/>
</dbReference>
<dbReference type="Proteomes" id="UP000887567">
    <property type="component" value="Unplaced"/>
</dbReference>
<dbReference type="KEGG" id="epa:110241875"/>
<dbReference type="GO" id="GO:0016192">
    <property type="term" value="P:vesicle-mediated transport"/>
    <property type="evidence" value="ECO:0007669"/>
    <property type="project" value="InterPro"/>
</dbReference>
<proteinExistence type="inferred from homology"/>
<dbReference type="GeneID" id="110241875"/>
<dbReference type="EnsemblMetazoa" id="XM_021047797.2">
    <property type="protein sequence ID" value="XP_020903456.2"/>
    <property type="gene ID" value="LOC110241875"/>
</dbReference>
<dbReference type="RefSeq" id="XP_020903456.2">
    <property type="nucleotide sequence ID" value="XM_021047797.2"/>
</dbReference>